<dbReference type="VEuPathDB" id="FungiDB:AAP_05015"/>
<gene>
    <name evidence="2" type="ORF">AAP_05015</name>
</gene>
<dbReference type="Proteomes" id="UP000242877">
    <property type="component" value="Unassembled WGS sequence"/>
</dbReference>
<protein>
    <submittedName>
        <fullName evidence="2">Uncharacterized protein</fullName>
    </submittedName>
</protein>
<evidence type="ECO:0000313" key="3">
    <source>
        <dbReference type="Proteomes" id="UP000242877"/>
    </source>
</evidence>
<keyword evidence="3" id="KW-1185">Reference proteome</keyword>
<dbReference type="EMBL" id="AZGZ01000026">
    <property type="protein sequence ID" value="KZZ88443.1"/>
    <property type="molecule type" value="Genomic_DNA"/>
</dbReference>
<evidence type="ECO:0000256" key="1">
    <source>
        <dbReference type="SAM" id="MobiDB-lite"/>
    </source>
</evidence>
<organism evidence="2 3">
    <name type="scientific">Ascosphaera apis ARSEF 7405</name>
    <dbReference type="NCBI Taxonomy" id="392613"/>
    <lineage>
        <taxon>Eukaryota</taxon>
        <taxon>Fungi</taxon>
        <taxon>Dikarya</taxon>
        <taxon>Ascomycota</taxon>
        <taxon>Pezizomycotina</taxon>
        <taxon>Eurotiomycetes</taxon>
        <taxon>Eurotiomycetidae</taxon>
        <taxon>Onygenales</taxon>
        <taxon>Ascosphaeraceae</taxon>
        <taxon>Ascosphaera</taxon>
    </lineage>
</organism>
<sequence>MGTTAAPMAGRSLETTDEGKPRFKGCVSIRDFELLGKLGEGTFGYAMHLCCNDWDVDVGANLDVCCCA</sequence>
<accession>A0A162I4C7</accession>
<proteinExistence type="predicted"/>
<comment type="caution">
    <text evidence="2">The sequence shown here is derived from an EMBL/GenBank/DDBJ whole genome shotgun (WGS) entry which is preliminary data.</text>
</comment>
<dbReference type="OrthoDB" id="4206010at2759"/>
<dbReference type="AlphaFoldDB" id="A0A162I4C7"/>
<reference evidence="2 3" key="1">
    <citation type="journal article" date="2016" name="Genome Biol. Evol.">
        <title>Divergent and convergent evolution of fungal pathogenicity.</title>
        <authorList>
            <person name="Shang Y."/>
            <person name="Xiao G."/>
            <person name="Zheng P."/>
            <person name="Cen K."/>
            <person name="Zhan S."/>
            <person name="Wang C."/>
        </authorList>
    </citation>
    <scope>NUCLEOTIDE SEQUENCE [LARGE SCALE GENOMIC DNA]</scope>
    <source>
        <strain evidence="2 3">ARSEF 7405</strain>
    </source>
</reference>
<feature type="region of interest" description="Disordered" evidence="1">
    <location>
        <begin position="1"/>
        <end position="20"/>
    </location>
</feature>
<evidence type="ECO:0000313" key="2">
    <source>
        <dbReference type="EMBL" id="KZZ88443.1"/>
    </source>
</evidence>
<name>A0A162I4C7_9EURO</name>